<evidence type="ECO:0000313" key="1">
    <source>
        <dbReference type="EMBL" id="OMO76901.1"/>
    </source>
</evidence>
<dbReference type="AlphaFoldDB" id="A0A1R3I321"/>
<gene>
    <name evidence="1" type="ORF">CCACVL1_15360</name>
</gene>
<evidence type="ECO:0000313" key="2">
    <source>
        <dbReference type="Proteomes" id="UP000188268"/>
    </source>
</evidence>
<name>A0A1R3I321_COCAP</name>
<dbReference type="EMBL" id="AWWV01010840">
    <property type="protein sequence ID" value="OMO76901.1"/>
    <property type="molecule type" value="Genomic_DNA"/>
</dbReference>
<dbReference type="Proteomes" id="UP000188268">
    <property type="component" value="Unassembled WGS sequence"/>
</dbReference>
<sequence length="26" mass="2901">MDASNTVKSSSKTLIDGFKDWIQSEI</sequence>
<reference evidence="1 2" key="1">
    <citation type="submission" date="2013-09" db="EMBL/GenBank/DDBJ databases">
        <title>Corchorus capsularis genome sequencing.</title>
        <authorList>
            <person name="Alam M."/>
            <person name="Haque M.S."/>
            <person name="Islam M.S."/>
            <person name="Emdad E.M."/>
            <person name="Islam M.M."/>
            <person name="Ahmed B."/>
            <person name="Halim A."/>
            <person name="Hossen Q.M.M."/>
            <person name="Hossain M.Z."/>
            <person name="Ahmed R."/>
            <person name="Khan M.M."/>
            <person name="Islam R."/>
            <person name="Rashid M.M."/>
            <person name="Khan S.A."/>
            <person name="Rahman M.S."/>
            <person name="Alam M."/>
        </authorList>
    </citation>
    <scope>NUCLEOTIDE SEQUENCE [LARGE SCALE GENOMIC DNA]</scope>
    <source>
        <strain evidence="2">cv. CVL-1</strain>
        <tissue evidence="1">Whole seedling</tissue>
    </source>
</reference>
<organism evidence="1 2">
    <name type="scientific">Corchorus capsularis</name>
    <name type="common">Jute</name>
    <dbReference type="NCBI Taxonomy" id="210143"/>
    <lineage>
        <taxon>Eukaryota</taxon>
        <taxon>Viridiplantae</taxon>
        <taxon>Streptophyta</taxon>
        <taxon>Embryophyta</taxon>
        <taxon>Tracheophyta</taxon>
        <taxon>Spermatophyta</taxon>
        <taxon>Magnoliopsida</taxon>
        <taxon>eudicotyledons</taxon>
        <taxon>Gunneridae</taxon>
        <taxon>Pentapetalae</taxon>
        <taxon>rosids</taxon>
        <taxon>malvids</taxon>
        <taxon>Malvales</taxon>
        <taxon>Malvaceae</taxon>
        <taxon>Grewioideae</taxon>
        <taxon>Apeibeae</taxon>
        <taxon>Corchorus</taxon>
    </lineage>
</organism>
<proteinExistence type="predicted"/>
<dbReference type="Gramene" id="OMO76901">
    <property type="protein sequence ID" value="OMO76901"/>
    <property type="gene ID" value="CCACVL1_15360"/>
</dbReference>
<protein>
    <submittedName>
        <fullName evidence="1">Uncharacterized protein</fullName>
    </submittedName>
</protein>
<keyword evidence="2" id="KW-1185">Reference proteome</keyword>
<comment type="caution">
    <text evidence="1">The sequence shown here is derived from an EMBL/GenBank/DDBJ whole genome shotgun (WGS) entry which is preliminary data.</text>
</comment>
<accession>A0A1R3I321</accession>